<organism evidence="1 2">
    <name type="scientific">Racocetra persica</name>
    <dbReference type="NCBI Taxonomy" id="160502"/>
    <lineage>
        <taxon>Eukaryota</taxon>
        <taxon>Fungi</taxon>
        <taxon>Fungi incertae sedis</taxon>
        <taxon>Mucoromycota</taxon>
        <taxon>Glomeromycotina</taxon>
        <taxon>Glomeromycetes</taxon>
        <taxon>Diversisporales</taxon>
        <taxon>Gigasporaceae</taxon>
        <taxon>Racocetra</taxon>
    </lineage>
</organism>
<protein>
    <submittedName>
        <fullName evidence="1">6120_t:CDS:1</fullName>
    </submittedName>
</protein>
<dbReference type="Proteomes" id="UP000789920">
    <property type="component" value="Unassembled WGS sequence"/>
</dbReference>
<keyword evidence="2" id="KW-1185">Reference proteome</keyword>
<reference evidence="1" key="1">
    <citation type="submission" date="2021-06" db="EMBL/GenBank/DDBJ databases">
        <authorList>
            <person name="Kallberg Y."/>
            <person name="Tangrot J."/>
            <person name="Rosling A."/>
        </authorList>
    </citation>
    <scope>NUCLEOTIDE SEQUENCE</scope>
    <source>
        <strain evidence="1">MA461A</strain>
    </source>
</reference>
<proteinExistence type="predicted"/>
<feature type="non-terminal residue" evidence="1">
    <location>
        <position position="1"/>
    </location>
</feature>
<evidence type="ECO:0000313" key="1">
    <source>
        <dbReference type="EMBL" id="CAG8807670.1"/>
    </source>
</evidence>
<name>A0ACA9RTB4_9GLOM</name>
<feature type="non-terminal residue" evidence="1">
    <location>
        <position position="178"/>
    </location>
</feature>
<evidence type="ECO:0000313" key="2">
    <source>
        <dbReference type="Proteomes" id="UP000789920"/>
    </source>
</evidence>
<sequence length="178" mass="21211">SFEYYKPSSEHVENDVLLPEQMADELFNKVSVVRSNKYFENKLDGINFKSSIVLDDFNDKEDTPQEIARKIANLIEEIKNKIKANFHLMPSEIYRTLECNYPEITQKQIHIWWTIFIQEQFIRDSDQIKSSKILLEEHNYQIVMFNDNKIRFLEHELYAIISQYDEVGFALAYLFVEG</sequence>
<dbReference type="EMBL" id="CAJVQC010067967">
    <property type="protein sequence ID" value="CAG8807670.1"/>
    <property type="molecule type" value="Genomic_DNA"/>
</dbReference>
<gene>
    <name evidence="1" type="ORF">RPERSI_LOCUS22436</name>
</gene>
<comment type="caution">
    <text evidence="1">The sequence shown here is derived from an EMBL/GenBank/DDBJ whole genome shotgun (WGS) entry which is preliminary data.</text>
</comment>
<accession>A0ACA9RTB4</accession>